<dbReference type="SUPFAM" id="SSF48264">
    <property type="entry name" value="Cytochrome P450"/>
    <property type="match status" value="1"/>
</dbReference>
<dbReference type="GO" id="GO:0052615">
    <property type="term" value="F:ent-kaurene oxidase activity"/>
    <property type="evidence" value="ECO:0007669"/>
    <property type="project" value="InterPro"/>
</dbReference>
<dbReference type="GO" id="GO:0005783">
    <property type="term" value="C:endoplasmic reticulum"/>
    <property type="evidence" value="ECO:0007669"/>
    <property type="project" value="TreeGrafter"/>
</dbReference>
<dbReference type="InterPro" id="IPR036396">
    <property type="entry name" value="Cyt_P450_sf"/>
</dbReference>
<evidence type="ECO:0000313" key="2">
    <source>
        <dbReference type="Proteomes" id="UP000243975"/>
    </source>
</evidence>
<dbReference type="InterPro" id="IPR044225">
    <property type="entry name" value="KO_chloroplastic"/>
</dbReference>
<dbReference type="EMBL" id="LEKV01006023">
    <property type="protein sequence ID" value="KVH87593.1"/>
    <property type="molecule type" value="Genomic_DNA"/>
</dbReference>
<dbReference type="GO" id="GO:0020037">
    <property type="term" value="F:heme binding"/>
    <property type="evidence" value="ECO:0007669"/>
    <property type="project" value="InterPro"/>
</dbReference>
<comment type="caution">
    <text evidence="1">The sequence shown here is derived from an EMBL/GenBank/DDBJ whole genome shotgun (WGS) entry which is preliminary data.</text>
</comment>
<dbReference type="Gramene" id="KVH87593">
    <property type="protein sequence ID" value="KVH87593"/>
    <property type="gene ID" value="Ccrd_025126"/>
</dbReference>
<dbReference type="AlphaFoldDB" id="A0A103XBD0"/>
<dbReference type="GO" id="GO:0009707">
    <property type="term" value="C:chloroplast outer membrane"/>
    <property type="evidence" value="ECO:0007669"/>
    <property type="project" value="TreeGrafter"/>
</dbReference>
<dbReference type="GO" id="GO:0009686">
    <property type="term" value="P:gibberellin biosynthetic process"/>
    <property type="evidence" value="ECO:0007669"/>
    <property type="project" value="InterPro"/>
</dbReference>
<sequence length="150" mass="17400">MVSTGWAMYELVKNPKKQDQLCDEIQNVCGSQKITEEKLCQMPYLSGVFHETLRRHSPVSVIPLRYVHENIELGGYHVPSETKEIWENPWNPERFLAENDPIRPVTNDGVWKGETSVCWGYAGDVDCVYGYWPNRDLKRTPEKMSIRLIS</sequence>
<reference evidence="1 2" key="1">
    <citation type="journal article" date="2016" name="Sci. Rep.">
        <title>The genome sequence of the outbreeding globe artichoke constructed de novo incorporating a phase-aware low-pass sequencing strategy of F1 progeny.</title>
        <authorList>
            <person name="Scaglione D."/>
            <person name="Reyes-Chin-Wo S."/>
            <person name="Acquadro A."/>
            <person name="Froenicke L."/>
            <person name="Portis E."/>
            <person name="Beitel C."/>
            <person name="Tirone M."/>
            <person name="Mauro R."/>
            <person name="Lo Monaco A."/>
            <person name="Mauromicale G."/>
            <person name="Faccioli P."/>
            <person name="Cattivelli L."/>
            <person name="Rieseberg L."/>
            <person name="Michelmore R."/>
            <person name="Lanteri S."/>
        </authorList>
    </citation>
    <scope>NUCLEOTIDE SEQUENCE [LARGE SCALE GENOMIC DNA]</scope>
    <source>
        <strain evidence="1">2C</strain>
    </source>
</reference>
<dbReference type="PANTHER" id="PTHR47283">
    <property type="entry name" value="ENT-KAURENE OXIDASE, CHLOROPLASTIC"/>
    <property type="match status" value="1"/>
</dbReference>
<name>A0A103XBD0_CYNCS</name>
<protein>
    <submittedName>
        <fullName evidence="1">Cytochrome P450</fullName>
    </submittedName>
</protein>
<evidence type="ECO:0000313" key="1">
    <source>
        <dbReference type="EMBL" id="KVH87593.1"/>
    </source>
</evidence>
<dbReference type="Gene3D" id="1.10.630.10">
    <property type="entry name" value="Cytochrome P450"/>
    <property type="match status" value="1"/>
</dbReference>
<organism evidence="1 2">
    <name type="scientific">Cynara cardunculus var. scolymus</name>
    <name type="common">Globe artichoke</name>
    <name type="synonym">Cynara scolymus</name>
    <dbReference type="NCBI Taxonomy" id="59895"/>
    <lineage>
        <taxon>Eukaryota</taxon>
        <taxon>Viridiplantae</taxon>
        <taxon>Streptophyta</taxon>
        <taxon>Embryophyta</taxon>
        <taxon>Tracheophyta</taxon>
        <taxon>Spermatophyta</taxon>
        <taxon>Magnoliopsida</taxon>
        <taxon>eudicotyledons</taxon>
        <taxon>Gunneridae</taxon>
        <taxon>Pentapetalae</taxon>
        <taxon>asterids</taxon>
        <taxon>campanulids</taxon>
        <taxon>Asterales</taxon>
        <taxon>Asteraceae</taxon>
        <taxon>Carduoideae</taxon>
        <taxon>Cardueae</taxon>
        <taxon>Carduinae</taxon>
        <taxon>Cynara</taxon>
    </lineage>
</organism>
<keyword evidence="2" id="KW-1185">Reference proteome</keyword>
<gene>
    <name evidence="1" type="ORF">Ccrd_025126</name>
</gene>
<dbReference type="Proteomes" id="UP000243975">
    <property type="component" value="Unassembled WGS sequence"/>
</dbReference>
<dbReference type="GO" id="GO:0016709">
    <property type="term" value="F:oxidoreductase activity, acting on paired donors, with incorporation or reduction of molecular oxygen, NAD(P)H as one donor, and incorporation of one atom of oxygen"/>
    <property type="evidence" value="ECO:0007669"/>
    <property type="project" value="TreeGrafter"/>
</dbReference>
<dbReference type="PANTHER" id="PTHR47283:SF3">
    <property type="entry name" value="CYTOCHROME P450-RELATED"/>
    <property type="match status" value="1"/>
</dbReference>
<dbReference type="InterPro" id="IPR001128">
    <property type="entry name" value="Cyt_P450"/>
</dbReference>
<dbReference type="GO" id="GO:0005506">
    <property type="term" value="F:iron ion binding"/>
    <property type="evidence" value="ECO:0007669"/>
    <property type="project" value="InterPro"/>
</dbReference>
<accession>A0A103XBD0</accession>
<dbReference type="Pfam" id="PF00067">
    <property type="entry name" value="p450"/>
    <property type="match status" value="1"/>
</dbReference>
<proteinExistence type="predicted"/>
<dbReference type="GO" id="GO:0010241">
    <property type="term" value="P:ent-kaurene oxidation to kaurenoic acid"/>
    <property type="evidence" value="ECO:0007669"/>
    <property type="project" value="InterPro"/>
</dbReference>
<dbReference type="STRING" id="59895.A0A103XBD0"/>